<accession>A0A370GE47</accession>
<dbReference type="PROSITE" id="PS50283">
    <property type="entry name" value="NA_SOLUT_SYMP_3"/>
    <property type="match status" value="1"/>
</dbReference>
<dbReference type="EMBL" id="QQAX01000016">
    <property type="protein sequence ID" value="RDI42072.1"/>
    <property type="molecule type" value="Genomic_DNA"/>
</dbReference>
<dbReference type="InterPro" id="IPR050277">
    <property type="entry name" value="Sodium:Solute_Symporter"/>
</dbReference>
<dbReference type="Gene3D" id="1.20.1730.10">
    <property type="entry name" value="Sodium/glucose cotransporter"/>
    <property type="match status" value="1"/>
</dbReference>
<feature type="transmembrane region" description="Helical" evidence="8">
    <location>
        <begin position="179"/>
        <end position="199"/>
    </location>
</feature>
<comment type="similarity">
    <text evidence="2">Belongs to the sodium:solute symporter (SSF) (TC 2.A.21) family.</text>
</comment>
<dbReference type="PANTHER" id="PTHR48086:SF7">
    <property type="entry name" value="SODIUM-SOLUTE SYMPORTER-RELATED"/>
    <property type="match status" value="1"/>
</dbReference>
<evidence type="ECO:0000256" key="2">
    <source>
        <dbReference type="ARBA" id="ARBA00006434"/>
    </source>
</evidence>
<feature type="transmembrane region" description="Helical" evidence="8">
    <location>
        <begin position="115"/>
        <end position="135"/>
    </location>
</feature>
<evidence type="ECO:0000313" key="10">
    <source>
        <dbReference type="Proteomes" id="UP000254720"/>
    </source>
</evidence>
<keyword evidence="4 8" id="KW-0812">Transmembrane</keyword>
<evidence type="ECO:0000256" key="4">
    <source>
        <dbReference type="ARBA" id="ARBA00022692"/>
    </source>
</evidence>
<evidence type="ECO:0000313" key="9">
    <source>
        <dbReference type="EMBL" id="RDI42072.1"/>
    </source>
</evidence>
<keyword evidence="6 8" id="KW-1133">Transmembrane helix</keyword>
<evidence type="ECO:0000256" key="6">
    <source>
        <dbReference type="ARBA" id="ARBA00022989"/>
    </source>
</evidence>
<keyword evidence="5" id="KW-0769">Symport</keyword>
<comment type="caution">
    <text evidence="9">The sequence shown here is derived from an EMBL/GenBank/DDBJ whole genome shotgun (WGS) entry which is preliminary data.</text>
</comment>
<feature type="transmembrane region" description="Helical" evidence="8">
    <location>
        <begin position="343"/>
        <end position="361"/>
    </location>
</feature>
<dbReference type="AlphaFoldDB" id="A0A370GE47"/>
<feature type="transmembrane region" description="Helical" evidence="8">
    <location>
        <begin position="252"/>
        <end position="277"/>
    </location>
</feature>
<feature type="transmembrane region" description="Helical" evidence="8">
    <location>
        <begin position="42"/>
        <end position="65"/>
    </location>
</feature>
<keyword evidence="7 8" id="KW-0472">Membrane</keyword>
<evidence type="ECO:0000256" key="5">
    <source>
        <dbReference type="ARBA" id="ARBA00022847"/>
    </source>
</evidence>
<feature type="transmembrane region" description="Helical" evidence="8">
    <location>
        <begin position="306"/>
        <end position="331"/>
    </location>
</feature>
<feature type="transmembrane region" description="Helical" evidence="8">
    <location>
        <begin position="399"/>
        <end position="418"/>
    </location>
</feature>
<protein>
    <submittedName>
        <fullName evidence="9">Na+/proline symporter</fullName>
    </submittedName>
</protein>
<dbReference type="InterPro" id="IPR001734">
    <property type="entry name" value="Na/solute_symporter"/>
</dbReference>
<feature type="transmembrane region" description="Helical" evidence="8">
    <location>
        <begin position="373"/>
        <end position="392"/>
    </location>
</feature>
<dbReference type="Proteomes" id="UP000254720">
    <property type="component" value="Unassembled WGS sequence"/>
</dbReference>
<gene>
    <name evidence="9" type="ORF">C8D86_11626</name>
</gene>
<comment type="subcellular location">
    <subcellularLocation>
        <location evidence="1">Membrane</location>
        <topology evidence="1">Multi-pass membrane protein</topology>
    </subcellularLocation>
</comment>
<dbReference type="InterPro" id="IPR038377">
    <property type="entry name" value="Na/Glc_symporter_sf"/>
</dbReference>
<feature type="transmembrane region" description="Helical" evidence="8">
    <location>
        <begin position="71"/>
        <end position="92"/>
    </location>
</feature>
<organism evidence="9 10">
    <name type="scientific">Aquicella lusitana</name>
    <dbReference type="NCBI Taxonomy" id="254246"/>
    <lineage>
        <taxon>Bacteria</taxon>
        <taxon>Pseudomonadati</taxon>
        <taxon>Pseudomonadota</taxon>
        <taxon>Gammaproteobacteria</taxon>
        <taxon>Legionellales</taxon>
        <taxon>Coxiellaceae</taxon>
        <taxon>Aquicella</taxon>
    </lineage>
</organism>
<keyword evidence="3" id="KW-0813">Transport</keyword>
<dbReference type="RefSeq" id="WP_114834751.1">
    <property type="nucleotide sequence ID" value="NZ_LR699115.1"/>
</dbReference>
<sequence length="458" mass="50963">MTAWNIILFFFFLSLMIIAGQIRSAQVKSESQYLLANRKTRLFALIATLVMTELNTSTLLAFSGMGYLTSWWALSLPLVFLIGLIFYALTVAKPWKEFNGISVADYFTARYGRDIGYLVSFILFSAMAGFSATYIKSLTLIFMPLFPMLNAWLLSGVLVILVLLMTLRGGLVAIIRTDVISFILICFFLPVLLYCVWRMPKASTPPLLSLQQMQELLPPQFVVSLILLTMFSYILAPWYGQKIIAARNANTAYLAVLCAAILIFLFYGLGIGITSLLRTKGIMLSQAELALPYSIHQAFPISLQGLAYGILFCIAATTLAGVWSAMVTLLVGAQPAKEKQIKLNRSMQLTILCAVVSYGGANLFVDHILNKMILANIPIVALSFALLAGFYWKKTSRTGVYLSILSGIFWGAACYYHYGETGNYTWYWSVYGIPLIFITGITGSLFYPGQTQERFIQT</sequence>
<feature type="transmembrane region" description="Helical" evidence="8">
    <location>
        <begin position="424"/>
        <end position="447"/>
    </location>
</feature>
<feature type="transmembrane region" description="Helical" evidence="8">
    <location>
        <begin position="6"/>
        <end position="22"/>
    </location>
</feature>
<evidence type="ECO:0000256" key="8">
    <source>
        <dbReference type="SAM" id="Phobius"/>
    </source>
</evidence>
<evidence type="ECO:0000256" key="3">
    <source>
        <dbReference type="ARBA" id="ARBA00022448"/>
    </source>
</evidence>
<evidence type="ECO:0000256" key="7">
    <source>
        <dbReference type="ARBA" id="ARBA00023136"/>
    </source>
</evidence>
<dbReference type="OrthoDB" id="9789704at2"/>
<name>A0A370GE47_9COXI</name>
<proteinExistence type="inferred from homology"/>
<feature type="transmembrane region" description="Helical" evidence="8">
    <location>
        <begin position="141"/>
        <end position="167"/>
    </location>
</feature>
<dbReference type="GO" id="GO:0015293">
    <property type="term" value="F:symporter activity"/>
    <property type="evidence" value="ECO:0007669"/>
    <property type="project" value="UniProtKB-KW"/>
</dbReference>
<keyword evidence="10" id="KW-1185">Reference proteome</keyword>
<evidence type="ECO:0000256" key="1">
    <source>
        <dbReference type="ARBA" id="ARBA00004141"/>
    </source>
</evidence>
<dbReference type="PANTHER" id="PTHR48086">
    <property type="entry name" value="SODIUM/PROLINE SYMPORTER-RELATED"/>
    <property type="match status" value="1"/>
</dbReference>
<feature type="transmembrane region" description="Helical" evidence="8">
    <location>
        <begin position="219"/>
        <end position="240"/>
    </location>
</feature>
<reference evidence="9 10" key="1">
    <citation type="submission" date="2018-07" db="EMBL/GenBank/DDBJ databases">
        <title>Genomic Encyclopedia of Type Strains, Phase IV (KMG-IV): sequencing the most valuable type-strain genomes for metagenomic binning, comparative biology and taxonomic classification.</title>
        <authorList>
            <person name="Goeker M."/>
        </authorList>
    </citation>
    <scope>NUCLEOTIDE SEQUENCE [LARGE SCALE GENOMIC DNA]</scope>
    <source>
        <strain evidence="9 10">DSM 16500</strain>
    </source>
</reference>
<dbReference type="GO" id="GO:0005886">
    <property type="term" value="C:plasma membrane"/>
    <property type="evidence" value="ECO:0007669"/>
    <property type="project" value="TreeGrafter"/>
</dbReference>